<evidence type="ECO:0000256" key="4">
    <source>
        <dbReference type="ARBA" id="ARBA00022490"/>
    </source>
</evidence>
<evidence type="ECO:0000256" key="7">
    <source>
        <dbReference type="ARBA" id="ARBA00023054"/>
    </source>
</evidence>
<gene>
    <name evidence="10" type="ORF">GSLYS_00020989001</name>
</gene>
<comment type="similarity">
    <text evidence="2">Belongs to the CEP162 family.</text>
</comment>
<dbReference type="InterPro" id="IPR038774">
    <property type="entry name" value="CEP162-like"/>
</dbReference>
<keyword evidence="11" id="KW-1185">Reference proteome</keyword>
<dbReference type="GO" id="GO:0005814">
    <property type="term" value="C:centriole"/>
    <property type="evidence" value="ECO:0007669"/>
    <property type="project" value="UniProtKB-SubCell"/>
</dbReference>
<evidence type="ECO:0000256" key="3">
    <source>
        <dbReference type="ARBA" id="ARBA00021406"/>
    </source>
</evidence>
<comment type="caution">
    <text evidence="10">The sequence shown here is derived from an EMBL/GenBank/DDBJ whole genome shotgun (WGS) entry which is preliminary data.</text>
</comment>
<keyword evidence="7" id="KW-0175">Coiled coil</keyword>
<evidence type="ECO:0000256" key="2">
    <source>
        <dbReference type="ARBA" id="ARBA00009485"/>
    </source>
</evidence>
<feature type="non-terminal residue" evidence="10">
    <location>
        <position position="1"/>
    </location>
</feature>
<accession>A0AAV2IPF0</accession>
<protein>
    <recommendedName>
        <fullName evidence="3">Centrosomal protein of 162 kDa</fullName>
    </recommendedName>
</protein>
<dbReference type="PANTHER" id="PTHR34031:SF1">
    <property type="entry name" value="CENTROSOMAL PROTEIN OF 162 KDA"/>
    <property type="match status" value="1"/>
</dbReference>
<feature type="region of interest" description="Disordered" evidence="9">
    <location>
        <begin position="70"/>
        <end position="101"/>
    </location>
</feature>
<evidence type="ECO:0000256" key="9">
    <source>
        <dbReference type="SAM" id="MobiDB-lite"/>
    </source>
</evidence>
<feature type="region of interest" description="Disordered" evidence="9">
    <location>
        <begin position="268"/>
        <end position="297"/>
    </location>
</feature>
<proteinExistence type="inferred from homology"/>
<dbReference type="AlphaFoldDB" id="A0AAV2IPF0"/>
<evidence type="ECO:0000256" key="8">
    <source>
        <dbReference type="ARBA" id="ARBA00023212"/>
    </source>
</evidence>
<keyword evidence="8" id="KW-0206">Cytoskeleton</keyword>
<feature type="compositionally biased region" description="Polar residues" evidence="9">
    <location>
        <begin position="282"/>
        <end position="297"/>
    </location>
</feature>
<dbReference type="GO" id="GO:0005879">
    <property type="term" value="C:axonemal microtubule"/>
    <property type="evidence" value="ECO:0007669"/>
    <property type="project" value="TreeGrafter"/>
</dbReference>
<dbReference type="EMBL" id="CAXITT010001038">
    <property type="protein sequence ID" value="CAL1547672.1"/>
    <property type="molecule type" value="Genomic_DNA"/>
</dbReference>
<feature type="region of interest" description="Disordered" evidence="9">
    <location>
        <begin position="185"/>
        <end position="215"/>
    </location>
</feature>
<evidence type="ECO:0000256" key="5">
    <source>
        <dbReference type="ARBA" id="ARBA00022701"/>
    </source>
</evidence>
<keyword evidence="4" id="KW-0963">Cytoplasm</keyword>
<dbReference type="PANTHER" id="PTHR34031">
    <property type="entry name" value="CENTROSOMAL PROTEIN OF 162 KDA"/>
    <property type="match status" value="1"/>
</dbReference>
<sequence>APNLYGIVSYACCCNSTSIMTHSKRWSKDELDSNFEEFLKISVSSGDDTEEIKKLLKAPVKKHENNALWWANDSDDDSDEKGKSKSFLKTKKSLESPSKAKAGVKNNYLKAKSISSKASNSLKVSSTKKQTQRDPVKSKNLTSSSKTRKSKNEVSMSKDSLEDISERSEEHDYLAKARAKPQLKIPINDSSIETTGAGSNDFEGAPSNMSHGNPGCDTLDELADKQHFFQNLEKEVDGTVDYSRLNQELSQTGGTSLMSPAVRLGQSQADASGMSIDPTTPARANNLESLDSSQQKPSMLSRVALMDSLESTFNTTTSPQIANSRDTTHDNLGLTLPDTLKNPGFSGTCF</sequence>
<evidence type="ECO:0000256" key="1">
    <source>
        <dbReference type="ARBA" id="ARBA00004114"/>
    </source>
</evidence>
<reference evidence="10 11" key="1">
    <citation type="submission" date="2024-04" db="EMBL/GenBank/DDBJ databases">
        <authorList>
            <consortium name="Genoscope - CEA"/>
            <person name="William W."/>
        </authorList>
    </citation>
    <scope>NUCLEOTIDE SEQUENCE [LARGE SCALE GENOMIC DNA]</scope>
</reference>
<evidence type="ECO:0000256" key="6">
    <source>
        <dbReference type="ARBA" id="ARBA00022794"/>
    </source>
</evidence>
<feature type="compositionally biased region" description="Polar residues" evidence="9">
    <location>
        <begin position="188"/>
        <end position="198"/>
    </location>
</feature>
<feature type="region of interest" description="Disordered" evidence="9">
    <location>
        <begin position="119"/>
        <end position="166"/>
    </location>
</feature>
<evidence type="ECO:0000313" key="10">
    <source>
        <dbReference type="EMBL" id="CAL1547672.1"/>
    </source>
</evidence>
<dbReference type="GO" id="GO:0060271">
    <property type="term" value="P:cilium assembly"/>
    <property type="evidence" value="ECO:0007669"/>
    <property type="project" value="TreeGrafter"/>
</dbReference>
<evidence type="ECO:0000313" key="11">
    <source>
        <dbReference type="Proteomes" id="UP001497497"/>
    </source>
</evidence>
<organism evidence="10 11">
    <name type="scientific">Lymnaea stagnalis</name>
    <name type="common">Great pond snail</name>
    <name type="synonym">Helix stagnalis</name>
    <dbReference type="NCBI Taxonomy" id="6523"/>
    <lineage>
        <taxon>Eukaryota</taxon>
        <taxon>Metazoa</taxon>
        <taxon>Spiralia</taxon>
        <taxon>Lophotrochozoa</taxon>
        <taxon>Mollusca</taxon>
        <taxon>Gastropoda</taxon>
        <taxon>Heterobranchia</taxon>
        <taxon>Euthyneura</taxon>
        <taxon>Panpulmonata</taxon>
        <taxon>Hygrophila</taxon>
        <taxon>Lymnaeoidea</taxon>
        <taxon>Lymnaeidae</taxon>
        <taxon>Lymnaea</taxon>
    </lineage>
</organism>
<name>A0AAV2IPF0_LYMST</name>
<keyword evidence="6" id="KW-0970">Cilium biogenesis/degradation</keyword>
<comment type="subcellular location">
    <subcellularLocation>
        <location evidence="1">Cytoplasm</location>
        <location evidence="1">Cytoskeleton</location>
        <location evidence="1">Microtubule organizing center</location>
        <location evidence="1">Centrosome</location>
        <location evidence="1">Centriole</location>
    </subcellularLocation>
</comment>
<keyword evidence="5" id="KW-0493">Microtubule</keyword>
<dbReference type="Proteomes" id="UP001497497">
    <property type="component" value="Unassembled WGS sequence"/>
</dbReference>